<dbReference type="Proteomes" id="UP001589828">
    <property type="component" value="Unassembled WGS sequence"/>
</dbReference>
<protein>
    <submittedName>
        <fullName evidence="2">Quinol monooxygenase</fullName>
        <ecNumber evidence="2">1.-.-.-</ecNumber>
    </submittedName>
</protein>
<keyword evidence="2" id="KW-0503">Monooxygenase</keyword>
<dbReference type="SUPFAM" id="SSF54909">
    <property type="entry name" value="Dimeric alpha+beta barrel"/>
    <property type="match status" value="1"/>
</dbReference>
<feature type="domain" description="ABM" evidence="1">
    <location>
        <begin position="49"/>
        <end position="139"/>
    </location>
</feature>
<dbReference type="PANTHER" id="PTHR33336">
    <property type="entry name" value="QUINOL MONOOXYGENASE YGIN-RELATED"/>
    <property type="match status" value="1"/>
</dbReference>
<keyword evidence="2" id="KW-0560">Oxidoreductase</keyword>
<keyword evidence="3" id="KW-1185">Reference proteome</keyword>
<dbReference type="GO" id="GO:0004497">
    <property type="term" value="F:monooxygenase activity"/>
    <property type="evidence" value="ECO:0007669"/>
    <property type="project" value="UniProtKB-KW"/>
</dbReference>
<name>A0ABV6KYN3_9SPHI</name>
<evidence type="ECO:0000313" key="2">
    <source>
        <dbReference type="EMBL" id="MFC0512591.1"/>
    </source>
</evidence>
<gene>
    <name evidence="2" type="ORF">ACFFGT_00205</name>
</gene>
<dbReference type="EC" id="1.-.-.-" evidence="2"/>
<proteinExistence type="predicted"/>
<dbReference type="InterPro" id="IPR011008">
    <property type="entry name" value="Dimeric_a/b-barrel"/>
</dbReference>
<dbReference type="PROSITE" id="PS51725">
    <property type="entry name" value="ABM"/>
    <property type="match status" value="1"/>
</dbReference>
<accession>A0ABV6KYN3</accession>
<evidence type="ECO:0000313" key="3">
    <source>
        <dbReference type="Proteomes" id="UP001589828"/>
    </source>
</evidence>
<dbReference type="Pfam" id="PF03992">
    <property type="entry name" value="ABM"/>
    <property type="match status" value="1"/>
</dbReference>
<reference evidence="2 3" key="1">
    <citation type="submission" date="2024-09" db="EMBL/GenBank/DDBJ databases">
        <authorList>
            <person name="Sun Q."/>
            <person name="Mori K."/>
        </authorList>
    </citation>
    <scope>NUCLEOTIDE SEQUENCE [LARGE SCALE GENOMIC DNA]</scope>
    <source>
        <strain evidence="2 3">NCAIM B.02415</strain>
    </source>
</reference>
<dbReference type="PANTHER" id="PTHR33336:SF3">
    <property type="entry name" value="ABM DOMAIN-CONTAINING PROTEIN"/>
    <property type="match status" value="1"/>
</dbReference>
<dbReference type="Gene3D" id="3.30.70.100">
    <property type="match status" value="1"/>
</dbReference>
<dbReference type="EMBL" id="JBHLTS010000001">
    <property type="protein sequence ID" value="MFC0512591.1"/>
    <property type="molecule type" value="Genomic_DNA"/>
</dbReference>
<comment type="caution">
    <text evidence="2">The sequence shown here is derived from an EMBL/GenBank/DDBJ whole genome shotgun (WGS) entry which is preliminary data.</text>
</comment>
<dbReference type="InterPro" id="IPR007138">
    <property type="entry name" value="ABM_dom"/>
</dbReference>
<evidence type="ECO:0000259" key="1">
    <source>
        <dbReference type="PROSITE" id="PS51725"/>
    </source>
</evidence>
<dbReference type="InterPro" id="IPR050744">
    <property type="entry name" value="AI-2_Isomerase_LsrG"/>
</dbReference>
<organism evidence="2 3">
    <name type="scientific">Mucilaginibacter angelicae</name>
    <dbReference type="NCBI Taxonomy" id="869718"/>
    <lineage>
        <taxon>Bacteria</taxon>
        <taxon>Pseudomonadati</taxon>
        <taxon>Bacteroidota</taxon>
        <taxon>Sphingobacteriia</taxon>
        <taxon>Sphingobacteriales</taxon>
        <taxon>Sphingobacteriaceae</taxon>
        <taxon>Mucilaginibacter</taxon>
    </lineage>
</organism>
<sequence length="149" mass="16232">MKAINVTAGVSGKHTRLPVFGSGLLSVLIIFMLSVSSPGNAAAQDKNKVVRIARLRIDSAQLDNYMAALKEHAETAVRVEPGVLTLYAVAEKNDPTRITVFEIYADAAAYQAHLQTPHFKKYKSTTKDMVKSLELVETVPIVLAAKPRL</sequence>
<dbReference type="RefSeq" id="WP_377020470.1">
    <property type="nucleotide sequence ID" value="NZ_JBHLTS010000001.1"/>
</dbReference>